<dbReference type="InterPro" id="IPR028204">
    <property type="entry name" value="Tricorn_C1"/>
</dbReference>
<dbReference type="SMART" id="SM00245">
    <property type="entry name" value="TSPc"/>
    <property type="match status" value="1"/>
</dbReference>
<dbReference type="HOGENOM" id="CLU_034080_0_0_0"/>
<feature type="domain" description="Tail specific protease" evidence="1">
    <location>
        <begin position="108"/>
        <end position="308"/>
    </location>
</feature>
<gene>
    <name evidence="2" type="ORF">J421_6285</name>
</gene>
<dbReference type="InterPro" id="IPR029045">
    <property type="entry name" value="ClpP/crotonase-like_dom_sf"/>
</dbReference>
<sequence>MSLPRRALLVLLLAVGCRGEPTSPRPATLFDEVWDAFDRHYAFFDLGHIDWTALGAAYRDSVGAATDDRERARLLGAMIGRLNDYHADLATPYGVFGPPPIAYAHHFAPDLVRRGYFAEPVRSTRSGRIYFARLQDGTGYVYIGSFGGSGWGGEIDDALAGLGAVPSIVVDIRDNGGGDERIGQDVAARFYDRTRVYRVTRFRSGSGHGDFGSASSMSLSPAGARRFTGPVALVTNRFDGSSAEDFTLMMRALPHVTTVGDTTLGLGSNPRTMTLSDGWTLRVPQSMQSTPDGFVYQWRGLPPAIAVPWTAADTASGRDPYLDAALAALQRRR</sequence>
<dbReference type="Proteomes" id="UP000019151">
    <property type="component" value="Plasmid 2"/>
</dbReference>
<protein>
    <submittedName>
        <fullName evidence="2">Peptidase S41</fullName>
    </submittedName>
</protein>
<dbReference type="PANTHER" id="PTHR11261">
    <property type="entry name" value="INTERPHOTORECEPTOR RETINOID-BINDING PROTEIN"/>
    <property type="match status" value="1"/>
</dbReference>
<dbReference type="InParanoid" id="W0RU33"/>
<organism evidence="2 3">
    <name type="scientific">Gemmatirosa kalamazoonensis</name>
    <dbReference type="NCBI Taxonomy" id="861299"/>
    <lineage>
        <taxon>Bacteria</taxon>
        <taxon>Pseudomonadati</taxon>
        <taxon>Gemmatimonadota</taxon>
        <taxon>Gemmatimonadia</taxon>
        <taxon>Gemmatimonadales</taxon>
        <taxon>Gemmatimonadaceae</taxon>
        <taxon>Gemmatirosa</taxon>
    </lineage>
</organism>
<accession>W0RU33</accession>
<geneLocation type="plasmid" evidence="2 3">
    <name>2</name>
</geneLocation>
<dbReference type="PROSITE" id="PS51257">
    <property type="entry name" value="PROKAR_LIPOPROTEIN"/>
    <property type="match status" value="1"/>
</dbReference>
<dbReference type="Gene3D" id="3.30.750.44">
    <property type="match status" value="1"/>
</dbReference>
<dbReference type="InterPro" id="IPR005151">
    <property type="entry name" value="Tail-specific_protease"/>
</dbReference>
<evidence type="ECO:0000313" key="3">
    <source>
        <dbReference type="Proteomes" id="UP000019151"/>
    </source>
</evidence>
<dbReference type="PANTHER" id="PTHR11261:SF3">
    <property type="entry name" value="RETINOL-BINDING PROTEIN 3"/>
    <property type="match status" value="1"/>
</dbReference>
<dbReference type="eggNOG" id="COG0793">
    <property type="taxonomic scope" value="Bacteria"/>
</dbReference>
<evidence type="ECO:0000313" key="2">
    <source>
        <dbReference type="EMBL" id="AHG93820.1"/>
    </source>
</evidence>
<proteinExistence type="predicted"/>
<dbReference type="RefSeq" id="WP_025415110.1">
    <property type="nucleotide sequence ID" value="NZ_CP007130.1"/>
</dbReference>
<dbReference type="EMBL" id="CP007130">
    <property type="protein sequence ID" value="AHG93820.1"/>
    <property type="molecule type" value="Genomic_DNA"/>
</dbReference>
<keyword evidence="3" id="KW-1185">Reference proteome</keyword>
<dbReference type="AlphaFoldDB" id="W0RU33"/>
<dbReference type="Gene3D" id="3.90.226.10">
    <property type="entry name" value="2-enoyl-CoA Hydratase, Chain A, domain 1"/>
    <property type="match status" value="1"/>
</dbReference>
<name>W0RU33_9BACT</name>
<dbReference type="KEGG" id="gba:J421_6285"/>
<dbReference type="GO" id="GO:0008236">
    <property type="term" value="F:serine-type peptidase activity"/>
    <property type="evidence" value="ECO:0007669"/>
    <property type="project" value="InterPro"/>
</dbReference>
<keyword evidence="2" id="KW-0614">Plasmid</keyword>
<dbReference type="Pfam" id="PF03572">
    <property type="entry name" value="Peptidase_S41"/>
    <property type="match status" value="1"/>
</dbReference>
<reference evidence="2 3" key="1">
    <citation type="journal article" date="2014" name="Genome Announc.">
        <title>Genome Sequence and Methylome of Soil Bacterium Gemmatirosa kalamazoonensis KBS708T, a Member of the Rarely Cultivated Gemmatimonadetes Phylum.</title>
        <authorList>
            <person name="Debruyn J.M."/>
            <person name="Radosevich M."/>
            <person name="Wommack K.E."/>
            <person name="Polson S.W."/>
            <person name="Hauser L.J."/>
            <person name="Fawaz M.N."/>
            <person name="Korlach J."/>
            <person name="Tsai Y.C."/>
        </authorList>
    </citation>
    <scope>NUCLEOTIDE SEQUENCE [LARGE SCALE GENOMIC DNA]</scope>
    <source>
        <strain evidence="2 3">KBS708</strain>
        <plasmid evidence="3">Plasmid 2</plasmid>
    </source>
</reference>
<dbReference type="Pfam" id="PF14684">
    <property type="entry name" value="Tricorn_C1"/>
    <property type="match status" value="1"/>
</dbReference>
<dbReference type="CDD" id="cd07562">
    <property type="entry name" value="Peptidase_S41_TRI"/>
    <property type="match status" value="1"/>
</dbReference>
<evidence type="ECO:0000259" key="1">
    <source>
        <dbReference type="SMART" id="SM00245"/>
    </source>
</evidence>
<dbReference type="OrthoDB" id="6397760at2"/>
<dbReference type="GO" id="GO:0006508">
    <property type="term" value="P:proteolysis"/>
    <property type="evidence" value="ECO:0007669"/>
    <property type="project" value="InterPro"/>
</dbReference>
<dbReference type="SUPFAM" id="SSF52096">
    <property type="entry name" value="ClpP/crotonase"/>
    <property type="match status" value="1"/>
</dbReference>